<accession>A0A915JVS9</accession>
<name>A0A915JVS9_ROMCU</name>
<feature type="region of interest" description="Disordered" evidence="1">
    <location>
        <begin position="41"/>
        <end position="60"/>
    </location>
</feature>
<proteinExistence type="predicted"/>
<dbReference type="WBParaSite" id="nRc.2.0.1.t29857-RA">
    <property type="protein sequence ID" value="nRc.2.0.1.t29857-RA"/>
    <property type="gene ID" value="nRc.2.0.1.g29857"/>
</dbReference>
<sequence length="211" mass="23793">MAGMMRTRSADEPNIRALIIENTVTVEHLYLSELAIAAHHLQKHHGHGQKRQKNQRKGVLRSGHAGIKIAQARRHEKDQSGAQNYERGVAYGYDGCDLAASIISNRMEYSRSKEVKNPRVFVGDSRRLYGMNRQFAVVADSRRWSVAVSDCISELGFTIFSAFYEKQTKAVLILHGHGHGSRDKSNLCTRGEQPIIFNSDWSRPPCSCREV</sequence>
<dbReference type="AlphaFoldDB" id="A0A915JVS9"/>
<feature type="compositionally biased region" description="Basic residues" evidence="1">
    <location>
        <begin position="41"/>
        <end position="59"/>
    </location>
</feature>
<evidence type="ECO:0000256" key="1">
    <source>
        <dbReference type="SAM" id="MobiDB-lite"/>
    </source>
</evidence>
<protein>
    <submittedName>
        <fullName evidence="3">Uncharacterized protein</fullName>
    </submittedName>
</protein>
<evidence type="ECO:0000313" key="3">
    <source>
        <dbReference type="WBParaSite" id="nRc.2.0.1.t29857-RA"/>
    </source>
</evidence>
<evidence type="ECO:0000313" key="2">
    <source>
        <dbReference type="Proteomes" id="UP000887565"/>
    </source>
</evidence>
<organism evidence="2 3">
    <name type="scientific">Romanomermis culicivorax</name>
    <name type="common">Nematode worm</name>
    <dbReference type="NCBI Taxonomy" id="13658"/>
    <lineage>
        <taxon>Eukaryota</taxon>
        <taxon>Metazoa</taxon>
        <taxon>Ecdysozoa</taxon>
        <taxon>Nematoda</taxon>
        <taxon>Enoplea</taxon>
        <taxon>Dorylaimia</taxon>
        <taxon>Mermithida</taxon>
        <taxon>Mermithoidea</taxon>
        <taxon>Mermithidae</taxon>
        <taxon>Romanomermis</taxon>
    </lineage>
</organism>
<dbReference type="Proteomes" id="UP000887565">
    <property type="component" value="Unplaced"/>
</dbReference>
<keyword evidence="2" id="KW-1185">Reference proteome</keyword>
<reference evidence="3" key="1">
    <citation type="submission" date="2022-11" db="UniProtKB">
        <authorList>
            <consortium name="WormBaseParasite"/>
        </authorList>
    </citation>
    <scope>IDENTIFICATION</scope>
</reference>